<dbReference type="GO" id="GO:1990904">
    <property type="term" value="C:ribonucleoprotein complex"/>
    <property type="evidence" value="ECO:0007669"/>
    <property type="project" value="UniProtKB-KW"/>
</dbReference>
<dbReference type="InterPro" id="IPR047865">
    <property type="entry name" value="Ribosomal_uL10_bac_type"/>
</dbReference>
<evidence type="ECO:0000256" key="3">
    <source>
        <dbReference type="ARBA" id="ARBA00022980"/>
    </source>
</evidence>
<dbReference type="Proteomes" id="UP000000723">
    <property type="component" value="Chromosome"/>
</dbReference>
<comment type="function">
    <text evidence="1">Forms part of the ribosomal stalk, playing a central role in the interaction of the ribosome with GTP-bound translation factors.</text>
</comment>
<sequence length="181" mass="20503">MRKKDKIVVIKQIATIIGEYLNFYLVDVAMLNASITSSLRRECNKQGIKLVVVKNTLLKRAWERMEEDFSILDAALKGNTAIMFSNSANRPARLIKTFSEGMGVLKLKAAYVQEEFYLGSENLDLLVSVKSKDELVGDVITLLQSSAKKIVLTLDFGRQTIHRILKTFLKKKEMAREDFGL</sequence>
<dbReference type="GO" id="GO:0005840">
    <property type="term" value="C:ribosome"/>
    <property type="evidence" value="ECO:0007669"/>
    <property type="project" value="UniProtKB-KW"/>
</dbReference>
<dbReference type="SUPFAM" id="SSF160369">
    <property type="entry name" value="Ribosomal protein L10-like"/>
    <property type="match status" value="1"/>
</dbReference>
<evidence type="ECO:0000313" key="7">
    <source>
        <dbReference type="EMBL" id="BAG83271.1"/>
    </source>
</evidence>
<evidence type="ECO:0000256" key="4">
    <source>
        <dbReference type="ARBA" id="ARBA00023274"/>
    </source>
</evidence>
<dbReference type="HOGENOM" id="CLU_092227_3_0_10"/>
<dbReference type="OrthoDB" id="1523686at2"/>
<dbReference type="STRING" id="511995.CFPG_008"/>
<dbReference type="KEGG" id="aps:CFPG_008"/>
<dbReference type="InterPro" id="IPR001790">
    <property type="entry name" value="Ribosomal_uL10"/>
</dbReference>
<evidence type="ECO:0000313" key="8">
    <source>
        <dbReference type="Proteomes" id="UP000000723"/>
    </source>
</evidence>
<dbReference type="Pfam" id="PF00466">
    <property type="entry name" value="Ribosomal_L10"/>
    <property type="match status" value="1"/>
</dbReference>
<accession>B6YPZ9</accession>
<dbReference type="CDD" id="cd05797">
    <property type="entry name" value="Ribosomal_L10"/>
    <property type="match status" value="1"/>
</dbReference>
<name>B6YPZ9_AZOPC</name>
<dbReference type="InterPro" id="IPR043141">
    <property type="entry name" value="Ribosomal_uL10-like_sf"/>
</dbReference>
<dbReference type="RefSeq" id="WP_012573032.1">
    <property type="nucleotide sequence ID" value="NC_011565.1"/>
</dbReference>
<protein>
    <recommendedName>
        <fullName evidence="5">Large ribosomal subunit protein uL10</fullName>
    </recommendedName>
    <alternativeName>
        <fullName evidence="6">50S ribosomal protein L10</fullName>
    </alternativeName>
</protein>
<evidence type="ECO:0000256" key="2">
    <source>
        <dbReference type="ARBA" id="ARBA00008889"/>
    </source>
</evidence>
<dbReference type="NCBIfam" id="NF000955">
    <property type="entry name" value="PRK00099.1-1"/>
    <property type="match status" value="1"/>
</dbReference>
<organism evidence="7 8">
    <name type="scientific">Azobacteroides pseudotrichonymphae genomovar. CFP2</name>
    <dbReference type="NCBI Taxonomy" id="511995"/>
    <lineage>
        <taxon>Bacteria</taxon>
        <taxon>Pseudomonadati</taxon>
        <taxon>Bacteroidota</taxon>
        <taxon>Bacteroidia</taxon>
        <taxon>Bacteroidales</taxon>
        <taxon>Candidatus Azobacteroides</taxon>
    </lineage>
</organism>
<keyword evidence="3 7" id="KW-0689">Ribosomal protein</keyword>
<dbReference type="EMBL" id="AP010656">
    <property type="protein sequence ID" value="BAG83271.1"/>
    <property type="molecule type" value="Genomic_DNA"/>
</dbReference>
<gene>
    <name evidence="7" type="ordered locus">CFPG_008</name>
</gene>
<dbReference type="AlphaFoldDB" id="B6YPZ9"/>
<keyword evidence="8" id="KW-1185">Reference proteome</keyword>
<dbReference type="eggNOG" id="COG0244">
    <property type="taxonomic scope" value="Bacteria"/>
</dbReference>
<keyword evidence="4" id="KW-0687">Ribonucleoprotein</keyword>
<comment type="similarity">
    <text evidence="2">Belongs to the universal ribosomal protein uL10 family.</text>
</comment>
<evidence type="ECO:0000256" key="6">
    <source>
        <dbReference type="ARBA" id="ARBA00035502"/>
    </source>
</evidence>
<dbReference type="PANTHER" id="PTHR11560">
    <property type="entry name" value="39S RIBOSOMAL PROTEIN L10, MITOCHONDRIAL"/>
    <property type="match status" value="1"/>
</dbReference>
<evidence type="ECO:0000256" key="5">
    <source>
        <dbReference type="ARBA" id="ARBA00035202"/>
    </source>
</evidence>
<evidence type="ECO:0000256" key="1">
    <source>
        <dbReference type="ARBA" id="ARBA00002633"/>
    </source>
</evidence>
<reference evidence="8" key="1">
    <citation type="journal article" date="2008" name="Science">
        <title>Genome of an endosymbiont coupling N2 fixation to cellulolysis within RT protist cells in termite gut.</title>
        <authorList>
            <person name="Hongoh Y."/>
            <person name="Sharma V.K."/>
            <person name="Prakash T."/>
            <person name="Noda S."/>
            <person name="Toh H."/>
            <person name="Taylor T.D."/>
            <person name="Kudo T."/>
            <person name="Sakaki Y."/>
            <person name="Toyoda A."/>
            <person name="Hattori M."/>
            <person name="Ohkuma M."/>
        </authorList>
    </citation>
    <scope>NUCLEOTIDE SEQUENCE [LARGE SCALE GENOMIC DNA]</scope>
</reference>
<proteinExistence type="inferred from homology"/>
<dbReference type="Gene3D" id="3.30.70.1730">
    <property type="match status" value="1"/>
</dbReference>